<gene>
    <name evidence="6" type="ORF">KJP28_13305</name>
</gene>
<sequence length="493" mass="51885">MTGRDILSDTGLWRDAAYVNGAWVSDGKAGTMDLCNPATGAMLAKLPQFDAGQVRGAVDAADAAFGPWRLRPAKDRAKLLRGWFDLMTEHAEDLARLIVLEEGKPFAEAKGEVAYAASFVEWFAEEAKRIRGDVMAAPEAGRRIVVLKEPVGVCAAITPWNFPAAMITRKAAPALAAGCTMVVKPAGQTPLTALALAELADRAGIPAGVFNVVLGRARVVGGELTANPKVRKITFTGSTEVGRLLLEQSAATIKKASMELGGNAPLLVFDDADLDEAVDGFIATKYRNTGQACISANRAYVQAGIHDAFVARLAEKVGALKVGEGFEDGVQQGPLIDAAAVEKVKDHIADAVAHGAQVVCGGATHNRGPLFFQPTVLSGVTQAMKITREETFGPIAPVVKFETEGEAVAMANDTEFGLAAYLFARDGARLWRVSAALEAGMIGVNTGLISNEVAPFGGIKQSGIGREGSVYGIDEFMEQKYLAWAGAGEAELV</sequence>
<dbReference type="PANTHER" id="PTHR43353:SF5">
    <property type="entry name" value="SUCCINATE-SEMIALDEHYDE DEHYDROGENASE, MITOCHONDRIAL"/>
    <property type="match status" value="1"/>
</dbReference>
<dbReference type="EMBL" id="JAHUZE010000003">
    <property type="protein sequence ID" value="MBV7379904.1"/>
    <property type="molecule type" value="Genomic_DNA"/>
</dbReference>
<dbReference type="PANTHER" id="PTHR43353">
    <property type="entry name" value="SUCCINATE-SEMIALDEHYDE DEHYDROGENASE, MITOCHONDRIAL"/>
    <property type="match status" value="1"/>
</dbReference>
<evidence type="ECO:0000256" key="4">
    <source>
        <dbReference type="RuleBase" id="RU003345"/>
    </source>
</evidence>
<comment type="similarity">
    <text evidence="1 4">Belongs to the aldehyde dehydrogenase family.</text>
</comment>
<keyword evidence="2 4" id="KW-0560">Oxidoreductase</keyword>
<dbReference type="Proteomes" id="UP000756530">
    <property type="component" value="Unassembled WGS sequence"/>
</dbReference>
<protein>
    <submittedName>
        <fullName evidence="6">NAD-dependent succinate-semialdehyde dehydrogenase</fullName>
    </submittedName>
</protein>
<evidence type="ECO:0000259" key="5">
    <source>
        <dbReference type="Pfam" id="PF00171"/>
    </source>
</evidence>
<dbReference type="RefSeq" id="WP_218393098.1">
    <property type="nucleotide sequence ID" value="NZ_JAHUZE010000003.1"/>
</dbReference>
<evidence type="ECO:0000256" key="1">
    <source>
        <dbReference type="ARBA" id="ARBA00009986"/>
    </source>
</evidence>
<dbReference type="InterPro" id="IPR029510">
    <property type="entry name" value="Ald_DH_CS_GLU"/>
</dbReference>
<evidence type="ECO:0000313" key="7">
    <source>
        <dbReference type="Proteomes" id="UP000756530"/>
    </source>
</evidence>
<proteinExistence type="inferred from homology"/>
<feature type="active site" evidence="3">
    <location>
        <position position="259"/>
    </location>
</feature>
<comment type="caution">
    <text evidence="6">The sequence shown here is derived from an EMBL/GenBank/DDBJ whole genome shotgun (WGS) entry which is preliminary data.</text>
</comment>
<evidence type="ECO:0000256" key="2">
    <source>
        <dbReference type="ARBA" id="ARBA00023002"/>
    </source>
</evidence>
<dbReference type="PROSITE" id="PS00687">
    <property type="entry name" value="ALDEHYDE_DEHYDR_GLU"/>
    <property type="match status" value="1"/>
</dbReference>
<reference evidence="6 7" key="1">
    <citation type="submission" date="2021-05" db="EMBL/GenBank/DDBJ databases">
        <title>Culturable bacteria isolated from Daya Bay.</title>
        <authorList>
            <person name="Zheng W."/>
            <person name="Yu S."/>
            <person name="Huang Y."/>
        </authorList>
    </citation>
    <scope>NUCLEOTIDE SEQUENCE [LARGE SCALE GENOMIC DNA]</scope>
    <source>
        <strain evidence="6 7">DP4N28-5</strain>
    </source>
</reference>
<feature type="domain" description="Aldehyde dehydrogenase" evidence="5">
    <location>
        <begin position="23"/>
        <end position="481"/>
    </location>
</feature>
<dbReference type="InterPro" id="IPR015590">
    <property type="entry name" value="Aldehyde_DH_dom"/>
</dbReference>
<dbReference type="CDD" id="cd07103">
    <property type="entry name" value="ALDH_F5_SSADH_GabD"/>
    <property type="match status" value="1"/>
</dbReference>
<dbReference type="InterPro" id="IPR010102">
    <property type="entry name" value="Succ_semiAld_DH"/>
</dbReference>
<organism evidence="6 7">
    <name type="scientific">Maritimibacter dapengensis</name>
    <dbReference type="NCBI Taxonomy" id="2836868"/>
    <lineage>
        <taxon>Bacteria</taxon>
        <taxon>Pseudomonadati</taxon>
        <taxon>Pseudomonadota</taxon>
        <taxon>Alphaproteobacteria</taxon>
        <taxon>Rhodobacterales</taxon>
        <taxon>Roseobacteraceae</taxon>
        <taxon>Maritimibacter</taxon>
    </lineage>
</organism>
<accession>A0ABS6T433</accession>
<evidence type="ECO:0000256" key="3">
    <source>
        <dbReference type="PROSITE-ProRule" id="PRU10007"/>
    </source>
</evidence>
<dbReference type="NCBIfam" id="TIGR01780">
    <property type="entry name" value="SSADH"/>
    <property type="match status" value="1"/>
</dbReference>
<dbReference type="Pfam" id="PF00171">
    <property type="entry name" value="Aldedh"/>
    <property type="match status" value="1"/>
</dbReference>
<dbReference type="InterPro" id="IPR050740">
    <property type="entry name" value="Aldehyde_DH_Superfamily"/>
</dbReference>
<name>A0ABS6T433_9RHOB</name>
<evidence type="ECO:0000313" key="6">
    <source>
        <dbReference type="EMBL" id="MBV7379904.1"/>
    </source>
</evidence>
<keyword evidence="7" id="KW-1185">Reference proteome</keyword>